<evidence type="ECO:0000256" key="2">
    <source>
        <dbReference type="SAM" id="SignalP"/>
    </source>
</evidence>
<sequence length="66" mass="7393">MLWSLLLFRTLLTAESVFPKLRDNPEQEIITQKILWAELAPGCPPLLPPLPGGERAPSRRRQGSSV</sequence>
<feature type="chain" id="PRO_5012030908" evidence="2">
    <location>
        <begin position="17"/>
        <end position="66"/>
    </location>
</feature>
<dbReference type="EMBL" id="LSYS01001150">
    <property type="protein sequence ID" value="OPJ89760.1"/>
    <property type="molecule type" value="Genomic_DNA"/>
</dbReference>
<comment type="caution">
    <text evidence="3">The sequence shown here is derived from an EMBL/GenBank/DDBJ whole genome shotgun (WGS) entry which is preliminary data.</text>
</comment>
<keyword evidence="4" id="KW-1185">Reference proteome</keyword>
<reference evidence="3 4" key="1">
    <citation type="submission" date="2016-02" db="EMBL/GenBank/DDBJ databases">
        <title>Band-tailed pigeon sequencing and assembly.</title>
        <authorList>
            <person name="Soares A.E."/>
            <person name="Novak B.J."/>
            <person name="Rice E.S."/>
            <person name="O'Connell B."/>
            <person name="Chang D."/>
            <person name="Weber S."/>
            <person name="Shapiro B."/>
        </authorList>
    </citation>
    <scope>NUCLEOTIDE SEQUENCE [LARGE SCALE GENOMIC DNA]</scope>
    <source>
        <strain evidence="3">BTP2013</strain>
        <tissue evidence="3">Blood</tissue>
    </source>
</reference>
<organism evidence="3 4">
    <name type="scientific">Patagioenas fasciata monilis</name>
    <dbReference type="NCBI Taxonomy" id="372326"/>
    <lineage>
        <taxon>Eukaryota</taxon>
        <taxon>Metazoa</taxon>
        <taxon>Chordata</taxon>
        <taxon>Craniata</taxon>
        <taxon>Vertebrata</taxon>
        <taxon>Euteleostomi</taxon>
        <taxon>Archelosauria</taxon>
        <taxon>Archosauria</taxon>
        <taxon>Dinosauria</taxon>
        <taxon>Saurischia</taxon>
        <taxon>Theropoda</taxon>
        <taxon>Coelurosauria</taxon>
        <taxon>Aves</taxon>
        <taxon>Neognathae</taxon>
        <taxon>Neoaves</taxon>
        <taxon>Columbimorphae</taxon>
        <taxon>Columbiformes</taxon>
        <taxon>Columbidae</taxon>
        <taxon>Patagioenas</taxon>
    </lineage>
</organism>
<accession>A0A1V4KZ67</accession>
<gene>
    <name evidence="3" type="ORF">AV530_003908</name>
</gene>
<feature type="signal peptide" evidence="2">
    <location>
        <begin position="1"/>
        <end position="16"/>
    </location>
</feature>
<feature type="region of interest" description="Disordered" evidence="1">
    <location>
        <begin position="46"/>
        <end position="66"/>
    </location>
</feature>
<keyword evidence="2" id="KW-0732">Signal</keyword>
<protein>
    <submittedName>
        <fullName evidence="3">Uncharacterized protein</fullName>
    </submittedName>
</protein>
<evidence type="ECO:0000313" key="3">
    <source>
        <dbReference type="EMBL" id="OPJ89760.1"/>
    </source>
</evidence>
<evidence type="ECO:0000313" key="4">
    <source>
        <dbReference type="Proteomes" id="UP000190648"/>
    </source>
</evidence>
<dbReference type="AlphaFoldDB" id="A0A1V4KZ67"/>
<dbReference type="Proteomes" id="UP000190648">
    <property type="component" value="Unassembled WGS sequence"/>
</dbReference>
<proteinExistence type="predicted"/>
<evidence type="ECO:0000256" key="1">
    <source>
        <dbReference type="SAM" id="MobiDB-lite"/>
    </source>
</evidence>
<name>A0A1V4KZ67_PATFA</name>